<evidence type="ECO:0000256" key="7">
    <source>
        <dbReference type="ARBA" id="ARBA00022723"/>
    </source>
</evidence>
<evidence type="ECO:0000256" key="16">
    <source>
        <dbReference type="SAM" id="Phobius"/>
    </source>
</evidence>
<feature type="region of interest" description="Disordered" evidence="15">
    <location>
        <begin position="190"/>
        <end position="261"/>
    </location>
</feature>
<proteinExistence type="inferred from homology"/>
<keyword evidence="12 16" id="KW-0472">Membrane</keyword>
<dbReference type="InterPro" id="IPR013083">
    <property type="entry name" value="Znf_RING/FYVE/PHD"/>
</dbReference>
<dbReference type="SUPFAM" id="SSF57850">
    <property type="entry name" value="RING/U-box"/>
    <property type="match status" value="1"/>
</dbReference>
<evidence type="ECO:0000256" key="8">
    <source>
        <dbReference type="ARBA" id="ARBA00022771"/>
    </source>
</evidence>
<evidence type="ECO:0000256" key="9">
    <source>
        <dbReference type="ARBA" id="ARBA00022786"/>
    </source>
</evidence>
<accession>A0A2N9ENY7</accession>
<keyword evidence="10" id="KW-0862">Zinc</keyword>
<feature type="compositionally biased region" description="Polar residues" evidence="15">
    <location>
        <begin position="247"/>
        <end position="258"/>
    </location>
</feature>
<evidence type="ECO:0000256" key="6">
    <source>
        <dbReference type="ARBA" id="ARBA00022692"/>
    </source>
</evidence>
<name>A0A2N9ENY7_FAGSY</name>
<dbReference type="SMART" id="SM00184">
    <property type="entry name" value="RING"/>
    <property type="match status" value="1"/>
</dbReference>
<dbReference type="PANTHER" id="PTHR46913:SF1">
    <property type="entry name" value="RING-H2 FINGER PROTEIN ATL16"/>
    <property type="match status" value="1"/>
</dbReference>
<dbReference type="EMBL" id="OIVN01000224">
    <property type="protein sequence ID" value="SPC76493.1"/>
    <property type="molecule type" value="Genomic_DNA"/>
</dbReference>
<reference evidence="18" key="1">
    <citation type="submission" date="2018-02" db="EMBL/GenBank/DDBJ databases">
        <authorList>
            <person name="Cohen D.B."/>
            <person name="Kent A.D."/>
        </authorList>
    </citation>
    <scope>NUCLEOTIDE SEQUENCE</scope>
</reference>
<keyword evidence="7" id="KW-0479">Metal-binding</keyword>
<evidence type="ECO:0000256" key="2">
    <source>
        <dbReference type="ARBA" id="ARBA00004167"/>
    </source>
</evidence>
<dbReference type="InterPro" id="IPR001841">
    <property type="entry name" value="Znf_RING"/>
</dbReference>
<keyword evidence="9" id="KW-0833">Ubl conjugation pathway</keyword>
<organism evidence="18">
    <name type="scientific">Fagus sylvatica</name>
    <name type="common">Beechnut</name>
    <dbReference type="NCBI Taxonomy" id="28930"/>
    <lineage>
        <taxon>Eukaryota</taxon>
        <taxon>Viridiplantae</taxon>
        <taxon>Streptophyta</taxon>
        <taxon>Embryophyta</taxon>
        <taxon>Tracheophyta</taxon>
        <taxon>Spermatophyta</taxon>
        <taxon>Magnoliopsida</taxon>
        <taxon>eudicotyledons</taxon>
        <taxon>Gunneridae</taxon>
        <taxon>Pentapetalae</taxon>
        <taxon>rosids</taxon>
        <taxon>fabids</taxon>
        <taxon>Fagales</taxon>
        <taxon>Fagaceae</taxon>
        <taxon>Fagus</taxon>
    </lineage>
</organism>
<keyword evidence="8 14" id="KW-0863">Zinc-finger</keyword>
<evidence type="ECO:0000256" key="3">
    <source>
        <dbReference type="ARBA" id="ARBA00004906"/>
    </source>
</evidence>
<evidence type="ECO:0000256" key="13">
    <source>
        <dbReference type="ARBA" id="ARBA00024209"/>
    </source>
</evidence>
<feature type="transmembrane region" description="Helical" evidence="16">
    <location>
        <begin position="12"/>
        <end position="33"/>
    </location>
</feature>
<evidence type="ECO:0000256" key="14">
    <source>
        <dbReference type="PROSITE-ProRule" id="PRU00175"/>
    </source>
</evidence>
<dbReference type="EC" id="2.3.2.27" evidence="4"/>
<keyword evidence="11 16" id="KW-1133">Transmembrane helix</keyword>
<evidence type="ECO:0000256" key="11">
    <source>
        <dbReference type="ARBA" id="ARBA00022989"/>
    </source>
</evidence>
<evidence type="ECO:0000313" key="18">
    <source>
        <dbReference type="EMBL" id="SPC76493.1"/>
    </source>
</evidence>
<feature type="domain" description="RING-type" evidence="17">
    <location>
        <begin position="145"/>
        <end position="187"/>
    </location>
</feature>
<dbReference type="Pfam" id="PF13639">
    <property type="entry name" value="zf-RING_2"/>
    <property type="match status" value="1"/>
</dbReference>
<gene>
    <name evidence="18" type="ORF">FSB_LOCUS4375</name>
</gene>
<dbReference type="PANTHER" id="PTHR46913">
    <property type="entry name" value="RING-H2 FINGER PROTEIN ATL16"/>
    <property type="match status" value="1"/>
</dbReference>
<evidence type="ECO:0000256" key="4">
    <source>
        <dbReference type="ARBA" id="ARBA00012483"/>
    </source>
</evidence>
<comment type="similarity">
    <text evidence="13">Belongs to the RING-type zinc finger family. ATL subfamily.</text>
</comment>
<dbReference type="GO" id="GO:0016020">
    <property type="term" value="C:membrane"/>
    <property type="evidence" value="ECO:0007669"/>
    <property type="project" value="UniProtKB-SubCell"/>
</dbReference>
<evidence type="ECO:0000256" key="12">
    <source>
        <dbReference type="ARBA" id="ARBA00023136"/>
    </source>
</evidence>
<evidence type="ECO:0000259" key="17">
    <source>
        <dbReference type="PROSITE" id="PS50089"/>
    </source>
</evidence>
<comment type="pathway">
    <text evidence="3">Protein modification; protein ubiquitination.</text>
</comment>
<dbReference type="InterPro" id="IPR044600">
    <property type="entry name" value="ATL1/ATL16-like"/>
</dbReference>
<dbReference type="GO" id="GO:0061630">
    <property type="term" value="F:ubiquitin protein ligase activity"/>
    <property type="evidence" value="ECO:0007669"/>
    <property type="project" value="UniProtKB-EC"/>
</dbReference>
<comment type="subcellular location">
    <subcellularLocation>
        <location evidence="2">Membrane</location>
        <topology evidence="2">Single-pass membrane protein</topology>
    </subcellularLocation>
</comment>
<evidence type="ECO:0000256" key="1">
    <source>
        <dbReference type="ARBA" id="ARBA00000900"/>
    </source>
</evidence>
<dbReference type="FunFam" id="3.30.40.10:FF:000187">
    <property type="entry name" value="E3 ubiquitin-protein ligase ATL6"/>
    <property type="match status" value="1"/>
</dbReference>
<protein>
    <recommendedName>
        <fullName evidence="4">RING-type E3 ubiquitin transferase</fullName>
        <ecNumber evidence="4">2.3.2.27</ecNumber>
    </recommendedName>
</protein>
<feature type="compositionally biased region" description="Basic and acidic residues" evidence="15">
    <location>
        <begin position="190"/>
        <end position="199"/>
    </location>
</feature>
<feature type="compositionally biased region" description="Polar residues" evidence="15">
    <location>
        <begin position="200"/>
        <end position="217"/>
    </location>
</feature>
<dbReference type="CDD" id="cd16461">
    <property type="entry name" value="RING-H2_EL5-like"/>
    <property type="match status" value="1"/>
</dbReference>
<dbReference type="PROSITE" id="PS50089">
    <property type="entry name" value="ZF_RING_2"/>
    <property type="match status" value="1"/>
</dbReference>
<dbReference type="GO" id="GO:0008270">
    <property type="term" value="F:zinc ion binding"/>
    <property type="evidence" value="ECO:0007669"/>
    <property type="project" value="UniProtKB-KW"/>
</dbReference>
<dbReference type="GO" id="GO:0016567">
    <property type="term" value="P:protein ubiquitination"/>
    <property type="evidence" value="ECO:0007669"/>
    <property type="project" value="InterPro"/>
</dbReference>
<dbReference type="AlphaFoldDB" id="A0A2N9ENY7"/>
<evidence type="ECO:0000256" key="5">
    <source>
        <dbReference type="ARBA" id="ARBA00022679"/>
    </source>
</evidence>
<dbReference type="Gene3D" id="3.30.40.10">
    <property type="entry name" value="Zinc/RING finger domain, C3HC4 (zinc finger)"/>
    <property type="match status" value="1"/>
</dbReference>
<keyword evidence="5" id="KW-0808">Transferase</keyword>
<evidence type="ECO:0000256" key="15">
    <source>
        <dbReference type="SAM" id="MobiDB-lite"/>
    </source>
</evidence>
<sequence length="337" mass="37628">MRVMKIEISREDGYGITWAHLVLVSLVIMPEYLHVNAEPSTETPDSDFEFEWENSQSRAIITVILVCAFALLVCLSIFLRKCARARLAAARNGRSDFNSDSSSPAAVGTNLTRRRGLDKAVIQTFPTFTYSVVKGLKFGKDALECAVCLSEFEDHETLRLLPRCNHVFHPDCIDTWLGTRVTCPVCRTRLAPDDSETNRDSLQSNESGSNESTQEIPASQLDHVVVNVEENESRDENRLPITKLPRSHSTGHSLSQPEDNTERYTLRLPEEVRKQVLECVELERSTSNGVVFEENVDRQVGRPVTLGGEGNVTDDKTFLTSVKTPLDCNNLSAMSPV</sequence>
<comment type="catalytic activity">
    <reaction evidence="1">
        <text>S-ubiquitinyl-[E2 ubiquitin-conjugating enzyme]-L-cysteine + [acceptor protein]-L-lysine = [E2 ubiquitin-conjugating enzyme]-L-cysteine + N(6)-ubiquitinyl-[acceptor protein]-L-lysine.</text>
        <dbReference type="EC" id="2.3.2.27"/>
    </reaction>
</comment>
<evidence type="ECO:0000256" key="10">
    <source>
        <dbReference type="ARBA" id="ARBA00022833"/>
    </source>
</evidence>
<keyword evidence="6 16" id="KW-0812">Transmembrane</keyword>
<feature type="transmembrane region" description="Helical" evidence="16">
    <location>
        <begin position="59"/>
        <end position="79"/>
    </location>
</feature>